<evidence type="ECO:0000256" key="1">
    <source>
        <dbReference type="ARBA" id="ARBA00002869"/>
    </source>
</evidence>
<dbReference type="InterPro" id="IPR003754">
    <property type="entry name" value="4pyrrol_synth_uPrphyn_synth"/>
</dbReference>
<dbReference type="GO" id="GO:0032259">
    <property type="term" value="P:methylation"/>
    <property type="evidence" value="ECO:0007669"/>
    <property type="project" value="UniProtKB-KW"/>
</dbReference>
<keyword evidence="4" id="KW-0949">S-adenosyl-L-methionine</keyword>
<keyword evidence="3 12" id="KW-0808">Transferase</keyword>
<dbReference type="EC" id="2.5.1.61" evidence="7"/>
<dbReference type="RefSeq" id="WP_154460671.1">
    <property type="nucleotide sequence ID" value="NZ_VUMM01000015.1"/>
</dbReference>
<evidence type="ECO:0000313" key="13">
    <source>
        <dbReference type="Proteomes" id="UP000470082"/>
    </source>
</evidence>
<evidence type="ECO:0000259" key="10">
    <source>
        <dbReference type="Pfam" id="PF02602"/>
    </source>
</evidence>
<dbReference type="SUPFAM" id="SSF53850">
    <property type="entry name" value="Periplasmic binding protein-like II"/>
    <property type="match status" value="1"/>
</dbReference>
<dbReference type="InterPro" id="IPR006366">
    <property type="entry name" value="CobA/CysG_C"/>
</dbReference>
<dbReference type="CDD" id="cd11642">
    <property type="entry name" value="SUMT"/>
    <property type="match status" value="1"/>
</dbReference>
<evidence type="ECO:0000313" key="12">
    <source>
        <dbReference type="EMBL" id="MSS01936.1"/>
    </source>
</evidence>
<sequence length="752" mass="84955">MHIKVGTRGSKLALIQTHSVVDVLEKAYPFHQFEIVVIHTQGDSNLKPLSQIGGNGLFINEIEQQLLDGTIQMAVHSMKDLPCQLKHGLVLSKTWKRADNHDVLILNHENFNEKGVVATGSIRRKKQIQQLYKDIEVVDIRGNVDTRLKKMKEQDLEGLILAKAGIERLNLDVNYKELPYQQMIPSCCQGALAIELREDNIELLEMVNVFCDETSDLEIQTERAFLKEMNSSCQNPIGGYAKVEKGQITFHGLFGLDHLYTACCTGKDPEQVARQVAKDIRKQMSGMVYITGAGPGNIGNVTLKALEVVKKADCILYDRLIPQKLLQYTKEDCECIYVGKASHNHTLKQDQINELMVQKALQYKIVVRLKGGDPFVFGRGYEEVQYLRSKGIPYEIISGLSSSIAGPGSLQIPLTHRNVSNGFHVITAHNSKGEYMDIDFESLSKSKETLVFLMGLKKVKEIAKNLIQHGMDENMPIGILSNVCMESNQNQFSTLKDIQNESISVSSPAIIIVGKCVSYHQENSKLYSEKTELVLPKIGKQKSRLAALLDSYIVHEIMVSQIEMIPYKIQEIPDIILFTSQYGIDGFFKYIEDIRKYSHTKFAVVGKKSAQHLKSYGIQADFIPSIYNADTLLNELIINSDQTVYYFSSDKKDEIDQLIDKCNYHKVSVYRNDPCLIPSMNVKYPVIFTCANNVSLFLNSISNLEEFKEKGVAYSIGKKTTERLKEFGVKHIYEAKQASYESLKELICHHEN</sequence>
<accession>A0A7X2N3V3</accession>
<evidence type="ECO:0000256" key="4">
    <source>
        <dbReference type="ARBA" id="ARBA00022691"/>
    </source>
</evidence>
<dbReference type="Gene3D" id="3.30.950.10">
    <property type="entry name" value="Methyltransferase, Cobalt-precorrin-4 Transmethylase, Domain 2"/>
    <property type="match status" value="1"/>
</dbReference>
<evidence type="ECO:0000256" key="3">
    <source>
        <dbReference type="ARBA" id="ARBA00022679"/>
    </source>
</evidence>
<dbReference type="InterPro" id="IPR014777">
    <property type="entry name" value="4pyrrole_Mease_sub1"/>
</dbReference>
<dbReference type="SUPFAM" id="SSF69618">
    <property type="entry name" value="HemD-like"/>
    <property type="match status" value="1"/>
</dbReference>
<dbReference type="InterPro" id="IPR022418">
    <property type="entry name" value="Porphobilinogen_deaminase_C"/>
</dbReference>
<keyword evidence="5" id="KW-0627">Porphyrin biosynthesis</keyword>
<dbReference type="InterPro" id="IPR050161">
    <property type="entry name" value="Siro_Cobalamin_biosynth"/>
</dbReference>
<dbReference type="InterPro" id="IPR014776">
    <property type="entry name" value="4pyrrole_Mease_sub2"/>
</dbReference>
<keyword evidence="13" id="KW-1185">Reference proteome</keyword>
<dbReference type="Gene3D" id="3.40.1010.10">
    <property type="entry name" value="Cobalt-precorrin-4 Transmethylase, Domain 1"/>
    <property type="match status" value="1"/>
</dbReference>
<comment type="catalytic activity">
    <reaction evidence="6">
        <text>4 porphobilinogen + H2O = hydroxymethylbilane + 4 NH4(+)</text>
        <dbReference type="Rhea" id="RHEA:13185"/>
        <dbReference type="ChEBI" id="CHEBI:15377"/>
        <dbReference type="ChEBI" id="CHEBI:28938"/>
        <dbReference type="ChEBI" id="CHEBI:57845"/>
        <dbReference type="ChEBI" id="CHEBI:58126"/>
        <dbReference type="EC" id="2.5.1.61"/>
    </reaction>
</comment>
<dbReference type="PRINTS" id="PR00151">
    <property type="entry name" value="PORPHBDMNASE"/>
</dbReference>
<dbReference type="InterPro" id="IPR036108">
    <property type="entry name" value="4pyrrol_syn_uPrphyn_synt_sf"/>
</dbReference>
<dbReference type="Pfam" id="PF00590">
    <property type="entry name" value="TP_methylase"/>
    <property type="match status" value="1"/>
</dbReference>
<evidence type="ECO:0000259" key="9">
    <source>
        <dbReference type="Pfam" id="PF01379"/>
    </source>
</evidence>
<dbReference type="InterPro" id="IPR035996">
    <property type="entry name" value="4pyrrol_Methylase_sf"/>
</dbReference>
<dbReference type="GO" id="GO:0019354">
    <property type="term" value="P:siroheme biosynthetic process"/>
    <property type="evidence" value="ECO:0007669"/>
    <property type="project" value="InterPro"/>
</dbReference>
<dbReference type="Gene3D" id="3.40.50.10090">
    <property type="match status" value="2"/>
</dbReference>
<dbReference type="InterPro" id="IPR000860">
    <property type="entry name" value="HemC"/>
</dbReference>
<dbReference type="PANTHER" id="PTHR45790">
    <property type="entry name" value="SIROHEME SYNTHASE-RELATED"/>
    <property type="match status" value="1"/>
</dbReference>
<evidence type="ECO:0000256" key="5">
    <source>
        <dbReference type="ARBA" id="ARBA00023244"/>
    </source>
</evidence>
<dbReference type="InterPro" id="IPR022417">
    <property type="entry name" value="Porphobilin_deaminase_N"/>
</dbReference>
<dbReference type="NCBIfam" id="TIGR01469">
    <property type="entry name" value="cobA_cysG_Cterm"/>
    <property type="match status" value="1"/>
</dbReference>
<dbReference type="Proteomes" id="UP000470082">
    <property type="component" value="Unassembled WGS sequence"/>
</dbReference>
<dbReference type="InterPro" id="IPR000878">
    <property type="entry name" value="4pyrrol_Mease"/>
</dbReference>
<keyword evidence="2" id="KW-0489">Methyltransferase</keyword>
<dbReference type="SUPFAM" id="SSF54782">
    <property type="entry name" value="Porphobilinogen deaminase (hydroxymethylbilane synthase), C-terminal domain"/>
    <property type="match status" value="1"/>
</dbReference>
<dbReference type="PANTHER" id="PTHR45790:SF3">
    <property type="entry name" value="S-ADENOSYL-L-METHIONINE-DEPENDENT UROPORPHYRINOGEN III METHYLTRANSFERASE, CHLOROPLASTIC"/>
    <property type="match status" value="1"/>
</dbReference>
<dbReference type="GO" id="GO:0005737">
    <property type="term" value="C:cytoplasm"/>
    <property type="evidence" value="ECO:0007669"/>
    <property type="project" value="UniProtKB-UniRule"/>
</dbReference>
<dbReference type="SUPFAM" id="SSF53790">
    <property type="entry name" value="Tetrapyrrole methylase"/>
    <property type="match status" value="1"/>
</dbReference>
<feature type="domain" description="Tetrapyrrole methylase" evidence="8">
    <location>
        <begin position="287"/>
        <end position="498"/>
    </location>
</feature>
<evidence type="ECO:0000256" key="2">
    <source>
        <dbReference type="ARBA" id="ARBA00022603"/>
    </source>
</evidence>
<dbReference type="Gene3D" id="3.30.160.40">
    <property type="entry name" value="Porphobilinogen deaminase, C-terminal domain"/>
    <property type="match status" value="1"/>
</dbReference>
<dbReference type="NCBIfam" id="NF004790">
    <property type="entry name" value="PRK06136.1"/>
    <property type="match status" value="1"/>
</dbReference>
<organism evidence="12 13">
    <name type="scientific">Floccifex porci</name>
    <dbReference type="NCBI Taxonomy" id="2606629"/>
    <lineage>
        <taxon>Bacteria</taxon>
        <taxon>Bacillati</taxon>
        <taxon>Bacillota</taxon>
        <taxon>Erysipelotrichia</taxon>
        <taxon>Erysipelotrichales</taxon>
        <taxon>Erysipelotrichaceae</taxon>
        <taxon>Floccifex</taxon>
    </lineage>
</organism>
<dbReference type="GO" id="GO:0004851">
    <property type="term" value="F:uroporphyrin-III C-methyltransferase activity"/>
    <property type="evidence" value="ECO:0007669"/>
    <property type="project" value="TreeGrafter"/>
</dbReference>
<protein>
    <recommendedName>
        <fullName evidence="7">Hydroxymethylbilane synthase</fullName>
        <ecNumber evidence="7">2.5.1.61</ecNumber>
    </recommendedName>
</protein>
<dbReference type="AlphaFoldDB" id="A0A7X2N3V3"/>
<evidence type="ECO:0000259" key="8">
    <source>
        <dbReference type="Pfam" id="PF00590"/>
    </source>
</evidence>
<feature type="domain" description="Porphobilinogen deaminase C-terminal" evidence="11">
    <location>
        <begin position="218"/>
        <end position="281"/>
    </location>
</feature>
<proteinExistence type="predicted"/>
<reference evidence="12 13" key="1">
    <citation type="submission" date="2019-08" db="EMBL/GenBank/DDBJ databases">
        <title>In-depth cultivation of the pig gut microbiome towards novel bacterial diversity and tailored functional studies.</title>
        <authorList>
            <person name="Wylensek D."/>
            <person name="Hitch T.C.A."/>
            <person name="Clavel T."/>
        </authorList>
    </citation>
    <scope>NUCLEOTIDE SEQUENCE [LARGE SCALE GENOMIC DNA]</scope>
    <source>
        <strain evidence="12 13">LKV-178-WT-2G</strain>
    </source>
</reference>
<dbReference type="GO" id="GO:0004418">
    <property type="term" value="F:hydroxymethylbilane synthase activity"/>
    <property type="evidence" value="ECO:0007669"/>
    <property type="project" value="UniProtKB-UniRule"/>
</dbReference>
<feature type="domain" description="Tetrapyrrole biosynthesis uroporphyrinogen III synthase" evidence="10">
    <location>
        <begin position="569"/>
        <end position="743"/>
    </location>
</feature>
<comment type="caution">
    <text evidence="12">The sequence shown here is derived from an EMBL/GenBank/DDBJ whole genome shotgun (WGS) entry which is preliminary data.</text>
</comment>
<comment type="function">
    <text evidence="1">Tetrapolymerization of the monopyrrole PBG into the hydroxymethylbilane pre-uroporphyrinogen in several discrete steps.</text>
</comment>
<evidence type="ECO:0000259" key="11">
    <source>
        <dbReference type="Pfam" id="PF03900"/>
    </source>
</evidence>
<dbReference type="Pfam" id="PF03900">
    <property type="entry name" value="Porphobil_deamC"/>
    <property type="match status" value="1"/>
</dbReference>
<dbReference type="FunFam" id="3.40.1010.10:FF:000001">
    <property type="entry name" value="Siroheme synthase"/>
    <property type="match status" value="1"/>
</dbReference>
<dbReference type="GO" id="GO:0004852">
    <property type="term" value="F:uroporphyrinogen-III synthase activity"/>
    <property type="evidence" value="ECO:0007669"/>
    <property type="project" value="InterPro"/>
</dbReference>
<dbReference type="Pfam" id="PF02602">
    <property type="entry name" value="HEM4"/>
    <property type="match status" value="1"/>
</dbReference>
<dbReference type="Pfam" id="PF01379">
    <property type="entry name" value="Porphobil_deam"/>
    <property type="match status" value="1"/>
</dbReference>
<dbReference type="InterPro" id="IPR036803">
    <property type="entry name" value="Porphobilinogen_deaminase_C_sf"/>
</dbReference>
<evidence type="ECO:0000256" key="7">
    <source>
        <dbReference type="NCBIfam" id="TIGR00212"/>
    </source>
</evidence>
<dbReference type="NCBIfam" id="TIGR00212">
    <property type="entry name" value="hemC"/>
    <property type="match status" value="1"/>
</dbReference>
<dbReference type="EMBL" id="VUMM01000015">
    <property type="protein sequence ID" value="MSS01936.1"/>
    <property type="molecule type" value="Genomic_DNA"/>
</dbReference>
<evidence type="ECO:0000256" key="6">
    <source>
        <dbReference type="ARBA" id="ARBA00048169"/>
    </source>
</evidence>
<dbReference type="CDD" id="cd06578">
    <property type="entry name" value="HemD"/>
    <property type="match status" value="1"/>
</dbReference>
<gene>
    <name evidence="12" type="primary">hemC</name>
    <name evidence="12" type="ORF">FYJ50_07500</name>
</gene>
<dbReference type="Gene3D" id="3.40.190.10">
    <property type="entry name" value="Periplasmic binding protein-like II"/>
    <property type="match status" value="2"/>
</dbReference>
<feature type="domain" description="Porphobilinogen deaminase N-terminal" evidence="9">
    <location>
        <begin position="3"/>
        <end position="203"/>
    </location>
</feature>
<name>A0A7X2N3V3_9FIRM</name>